<evidence type="ECO:0000256" key="6">
    <source>
        <dbReference type="ARBA" id="ARBA00022989"/>
    </source>
</evidence>
<keyword evidence="6 9" id="KW-1133">Transmembrane helix</keyword>
<evidence type="ECO:0000313" key="11">
    <source>
        <dbReference type="Proteomes" id="UP000887578"/>
    </source>
</evidence>
<evidence type="ECO:0000256" key="5">
    <source>
        <dbReference type="ARBA" id="ARBA00022692"/>
    </source>
</evidence>
<evidence type="ECO:0000256" key="8">
    <source>
        <dbReference type="SAM" id="MobiDB-lite"/>
    </source>
</evidence>
<feature type="transmembrane region" description="Helical" evidence="9">
    <location>
        <begin position="58"/>
        <end position="80"/>
    </location>
</feature>
<dbReference type="InterPro" id="IPR051359">
    <property type="entry name" value="CaCA_antiporter"/>
</dbReference>
<accession>A0A914PQA0</accession>
<evidence type="ECO:0000256" key="7">
    <source>
        <dbReference type="ARBA" id="ARBA00023136"/>
    </source>
</evidence>
<keyword evidence="11" id="KW-1185">Reference proteome</keyword>
<sequence>MTTTADDFFCLSISTIVDHLKISQSLAGITLMAFGNGAPDIFSTIASVLNTKRPKAGLAIGDLLGGGAFVTTIVFSTVIITKPFKAAKWATLRDLIFYLIGIAWMAFIMIFYEKFKRKKQRYHKRMERAMSNFSQISELKTDALSLQSNGAVLQPPKQSVSIHDSYPYIENSEQDPETIDERSRAQTTTSHFIDSTSKFNSPINVMMEPMNTDARNSQASNFAIPSIVISPSNPLDGNQTRFKYHNGKFHYSEKEIDSGRYFVSFSFSDKKRKIKIEGGRLVEII</sequence>
<dbReference type="PANTHER" id="PTHR12266">
    <property type="entry name" value="NA+/CA2+ K+ INDEPENDENT EXCHANGER"/>
    <property type="match status" value="1"/>
</dbReference>
<evidence type="ECO:0000259" key="10">
    <source>
        <dbReference type="Pfam" id="PF01699"/>
    </source>
</evidence>
<keyword evidence="4" id="KW-0109">Calcium transport</keyword>
<evidence type="ECO:0000256" key="4">
    <source>
        <dbReference type="ARBA" id="ARBA00022568"/>
    </source>
</evidence>
<dbReference type="GO" id="GO:0005432">
    <property type="term" value="F:calcium:sodium antiporter activity"/>
    <property type="evidence" value="ECO:0007669"/>
    <property type="project" value="TreeGrafter"/>
</dbReference>
<dbReference type="GO" id="GO:0006874">
    <property type="term" value="P:intracellular calcium ion homeostasis"/>
    <property type="evidence" value="ECO:0007669"/>
    <property type="project" value="TreeGrafter"/>
</dbReference>
<feature type="transmembrane region" description="Helical" evidence="9">
    <location>
        <begin position="95"/>
        <end position="112"/>
    </location>
</feature>
<dbReference type="Gene3D" id="1.20.1420.30">
    <property type="entry name" value="NCX, central ion-binding region"/>
    <property type="match status" value="1"/>
</dbReference>
<feature type="region of interest" description="Disordered" evidence="8">
    <location>
        <begin position="172"/>
        <end position="191"/>
    </location>
</feature>
<dbReference type="WBParaSite" id="PDA_v2.g18277.t1">
    <property type="protein sequence ID" value="PDA_v2.g18277.t1"/>
    <property type="gene ID" value="PDA_v2.g18277"/>
</dbReference>
<dbReference type="Proteomes" id="UP000887578">
    <property type="component" value="Unplaced"/>
</dbReference>
<keyword evidence="4" id="KW-0406">Ion transport</keyword>
<evidence type="ECO:0000256" key="2">
    <source>
        <dbReference type="ARBA" id="ARBA00022448"/>
    </source>
</evidence>
<keyword evidence="4" id="KW-0106">Calcium</keyword>
<dbReference type="GO" id="GO:0016020">
    <property type="term" value="C:membrane"/>
    <property type="evidence" value="ECO:0007669"/>
    <property type="project" value="UniProtKB-SubCell"/>
</dbReference>
<dbReference type="PANTHER" id="PTHR12266:SF0">
    <property type="entry name" value="MITOCHONDRIAL SODIUM_CALCIUM EXCHANGER PROTEIN"/>
    <property type="match status" value="1"/>
</dbReference>
<dbReference type="Pfam" id="PF01699">
    <property type="entry name" value="Na_Ca_ex"/>
    <property type="match status" value="1"/>
</dbReference>
<name>A0A914PQA0_9BILA</name>
<evidence type="ECO:0000313" key="12">
    <source>
        <dbReference type="WBParaSite" id="PDA_v2.g18277.t1"/>
    </source>
</evidence>
<proteinExistence type="predicted"/>
<keyword evidence="7 9" id="KW-0472">Membrane</keyword>
<keyword evidence="3" id="KW-0050">Antiport</keyword>
<feature type="domain" description="Sodium/calcium exchanger membrane region" evidence="10">
    <location>
        <begin position="4"/>
        <end position="115"/>
    </location>
</feature>
<evidence type="ECO:0000256" key="1">
    <source>
        <dbReference type="ARBA" id="ARBA00004141"/>
    </source>
</evidence>
<reference evidence="12" key="1">
    <citation type="submission" date="2022-11" db="UniProtKB">
        <authorList>
            <consortium name="WormBaseParasite"/>
        </authorList>
    </citation>
    <scope>IDENTIFICATION</scope>
</reference>
<dbReference type="InterPro" id="IPR004837">
    <property type="entry name" value="NaCa_Exmemb"/>
</dbReference>
<protein>
    <submittedName>
        <fullName evidence="12">Sodium/calcium exchanger membrane region domain-containing protein</fullName>
    </submittedName>
</protein>
<comment type="subcellular location">
    <subcellularLocation>
        <location evidence="1">Membrane</location>
        <topology evidence="1">Multi-pass membrane protein</topology>
    </subcellularLocation>
</comment>
<dbReference type="AlphaFoldDB" id="A0A914PQA0"/>
<evidence type="ECO:0000256" key="9">
    <source>
        <dbReference type="SAM" id="Phobius"/>
    </source>
</evidence>
<keyword evidence="2" id="KW-0813">Transport</keyword>
<organism evidence="11 12">
    <name type="scientific">Panagrolaimus davidi</name>
    <dbReference type="NCBI Taxonomy" id="227884"/>
    <lineage>
        <taxon>Eukaryota</taxon>
        <taxon>Metazoa</taxon>
        <taxon>Ecdysozoa</taxon>
        <taxon>Nematoda</taxon>
        <taxon>Chromadorea</taxon>
        <taxon>Rhabditida</taxon>
        <taxon>Tylenchina</taxon>
        <taxon>Panagrolaimomorpha</taxon>
        <taxon>Panagrolaimoidea</taxon>
        <taxon>Panagrolaimidae</taxon>
        <taxon>Panagrolaimus</taxon>
    </lineage>
</organism>
<evidence type="ECO:0000256" key="3">
    <source>
        <dbReference type="ARBA" id="ARBA00022449"/>
    </source>
</evidence>
<keyword evidence="5 9" id="KW-0812">Transmembrane</keyword>
<dbReference type="InterPro" id="IPR044880">
    <property type="entry name" value="NCX_ion-bd_dom_sf"/>
</dbReference>